<organism evidence="1 2">
    <name type="scientific">Streptomyces malaysiensis</name>
    <dbReference type="NCBI Taxonomy" id="92644"/>
    <lineage>
        <taxon>Bacteria</taxon>
        <taxon>Bacillati</taxon>
        <taxon>Actinomycetota</taxon>
        <taxon>Actinomycetes</taxon>
        <taxon>Kitasatosporales</taxon>
        <taxon>Streptomycetaceae</taxon>
        <taxon>Streptomyces</taxon>
        <taxon>Streptomyces violaceusniger group</taxon>
    </lineage>
</organism>
<protein>
    <submittedName>
        <fullName evidence="1">Uncharacterized protein</fullName>
    </submittedName>
</protein>
<dbReference type="RefSeq" id="WP_167504717.1">
    <property type="nucleotide sequence ID" value="NZ_JAALLH010000002.1"/>
</dbReference>
<comment type="caution">
    <text evidence="1">The sequence shown here is derived from an EMBL/GenBank/DDBJ whole genome shotgun (WGS) entry which is preliminary data.</text>
</comment>
<evidence type="ECO:0000313" key="2">
    <source>
        <dbReference type="Proteomes" id="UP000536624"/>
    </source>
</evidence>
<dbReference type="Proteomes" id="UP000536624">
    <property type="component" value="Unassembled WGS sequence"/>
</dbReference>
<evidence type="ECO:0000313" key="1">
    <source>
        <dbReference type="EMBL" id="NIY69502.1"/>
    </source>
</evidence>
<accession>A0A7X6B1Q1</accession>
<dbReference type="EMBL" id="JAALLH010000002">
    <property type="protein sequence ID" value="NIY69502.1"/>
    <property type="molecule type" value="Genomic_DNA"/>
</dbReference>
<gene>
    <name evidence="1" type="ORF">SMALB_7626</name>
</gene>
<sequence>MELLRRKIQFLDLGNRENSRTVIRHLTAISNVLNTDGYDDPHFRVFRSNQRALGELVISDSNDQCLGYAEFCRRLDTDADFASWFEPLSDGIRELATWTRPHPRLMGLHEASPCDWTPGDWDVRFQRK</sequence>
<reference evidence="1 2" key="1">
    <citation type="submission" date="2020-02" db="EMBL/GenBank/DDBJ databases">
        <title>Streptomyces malaysiensis DSM14702 (JHCC583434, PFL_A843) Genome sequencing and assembly.</title>
        <authorList>
            <person name="Samborskyy M."/>
        </authorList>
    </citation>
    <scope>NUCLEOTIDE SEQUENCE [LARGE SCALE GENOMIC DNA]</scope>
    <source>
        <strain evidence="1 2">DSM 14702</strain>
    </source>
</reference>
<proteinExistence type="predicted"/>
<name>A0A7X6B1Q1_STRMQ</name>
<dbReference type="AlphaFoldDB" id="A0A7X6B1Q1"/>